<organism evidence="1 2">
    <name type="scientific">Bergeriella denitrificans</name>
    <name type="common">Neisseria denitrificans</name>
    <dbReference type="NCBI Taxonomy" id="494"/>
    <lineage>
        <taxon>Bacteria</taxon>
        <taxon>Pseudomonadati</taxon>
        <taxon>Pseudomonadota</taxon>
        <taxon>Betaproteobacteria</taxon>
        <taxon>Neisseriales</taxon>
        <taxon>Neisseriaceae</taxon>
        <taxon>Bergeriella</taxon>
    </lineage>
</organism>
<name>A0A378URZ7_BERDE</name>
<accession>A0A378URZ7</accession>
<sequence>MRRIVGYHLPAFQNLGLTYGGVVWSYVHDTDTIFEKVQNWCERNSRTLNPEQQSIYGRLQHSMQQGI</sequence>
<proteinExistence type="predicted"/>
<dbReference type="RefSeq" id="WP_115225483.1">
    <property type="nucleotide sequence ID" value="NZ_UGQS01000003.1"/>
</dbReference>
<evidence type="ECO:0008006" key="3">
    <source>
        <dbReference type="Google" id="ProtNLM"/>
    </source>
</evidence>
<dbReference type="AlphaFoldDB" id="A0A378URZ7"/>
<evidence type="ECO:0000313" key="1">
    <source>
        <dbReference type="EMBL" id="STZ83001.1"/>
    </source>
</evidence>
<gene>
    <name evidence="1" type="ORF">NCTC10295_02337</name>
</gene>
<protein>
    <recommendedName>
        <fullName evidence="3">Phage associated protein</fullName>
    </recommendedName>
</protein>
<dbReference type="EMBL" id="UGQS01000003">
    <property type="protein sequence ID" value="STZ83001.1"/>
    <property type="molecule type" value="Genomic_DNA"/>
</dbReference>
<dbReference type="Proteomes" id="UP000254651">
    <property type="component" value="Unassembled WGS sequence"/>
</dbReference>
<evidence type="ECO:0000313" key="2">
    <source>
        <dbReference type="Proteomes" id="UP000254651"/>
    </source>
</evidence>
<keyword evidence="2" id="KW-1185">Reference proteome</keyword>
<reference evidence="1 2" key="1">
    <citation type="submission" date="2018-06" db="EMBL/GenBank/DDBJ databases">
        <authorList>
            <consortium name="Pathogen Informatics"/>
            <person name="Doyle S."/>
        </authorList>
    </citation>
    <scope>NUCLEOTIDE SEQUENCE [LARGE SCALE GENOMIC DNA]</scope>
    <source>
        <strain evidence="1 2">NCTC10295</strain>
    </source>
</reference>